<dbReference type="Proteomes" id="UP000327013">
    <property type="component" value="Unassembled WGS sequence"/>
</dbReference>
<keyword evidence="3" id="KW-1185">Reference proteome</keyword>
<evidence type="ECO:0000313" key="3">
    <source>
        <dbReference type="Proteomes" id="UP000327013"/>
    </source>
</evidence>
<dbReference type="EMBL" id="VIBQ01000009">
    <property type="protein sequence ID" value="KAB8337223.1"/>
    <property type="molecule type" value="Genomic_DNA"/>
</dbReference>
<dbReference type="AlphaFoldDB" id="A0A5N6KPX8"/>
<comment type="caution">
    <text evidence="2">The sequence shown here is derived from an EMBL/GenBank/DDBJ whole genome shotgun (WGS) entry which is preliminary data.</text>
</comment>
<feature type="region of interest" description="Disordered" evidence="1">
    <location>
        <begin position="26"/>
        <end position="61"/>
    </location>
</feature>
<sequence>MVQEACARSRKPSMATVQDLLNIWENQGETALPMASSRSPPTAESPPPPGSTSSDAEVQSEEHMFVCDTARSAPGDGRHALPRCIGGVMKAELESVPHRRLPADVMPAFLTQG</sequence>
<organism evidence="2 3">
    <name type="scientific">Carpinus fangiana</name>
    <dbReference type="NCBI Taxonomy" id="176857"/>
    <lineage>
        <taxon>Eukaryota</taxon>
        <taxon>Viridiplantae</taxon>
        <taxon>Streptophyta</taxon>
        <taxon>Embryophyta</taxon>
        <taxon>Tracheophyta</taxon>
        <taxon>Spermatophyta</taxon>
        <taxon>Magnoliopsida</taxon>
        <taxon>eudicotyledons</taxon>
        <taxon>Gunneridae</taxon>
        <taxon>Pentapetalae</taxon>
        <taxon>rosids</taxon>
        <taxon>fabids</taxon>
        <taxon>Fagales</taxon>
        <taxon>Betulaceae</taxon>
        <taxon>Carpinus</taxon>
    </lineage>
</organism>
<gene>
    <name evidence="2" type="ORF">FH972_021525</name>
</gene>
<protein>
    <submittedName>
        <fullName evidence="2">Uncharacterized protein</fullName>
    </submittedName>
</protein>
<name>A0A5N6KPX8_9ROSI</name>
<evidence type="ECO:0000313" key="2">
    <source>
        <dbReference type="EMBL" id="KAB8337223.1"/>
    </source>
</evidence>
<proteinExistence type="predicted"/>
<evidence type="ECO:0000256" key="1">
    <source>
        <dbReference type="SAM" id="MobiDB-lite"/>
    </source>
</evidence>
<accession>A0A5N6KPX8</accession>
<reference evidence="2 3" key="1">
    <citation type="submission" date="2019-06" db="EMBL/GenBank/DDBJ databases">
        <title>A chromosomal-level reference genome of Carpinus fangiana (Coryloideae, Betulaceae).</title>
        <authorList>
            <person name="Yang X."/>
            <person name="Wang Z."/>
            <person name="Zhang L."/>
            <person name="Hao G."/>
            <person name="Liu J."/>
            <person name="Yang Y."/>
        </authorList>
    </citation>
    <scope>NUCLEOTIDE SEQUENCE [LARGE SCALE GENOMIC DNA]</scope>
    <source>
        <strain evidence="2">Cfa_2016G</strain>
        <tissue evidence="2">Leaf</tissue>
    </source>
</reference>